<keyword evidence="3" id="KW-1185">Reference proteome</keyword>
<evidence type="ECO:0000256" key="1">
    <source>
        <dbReference type="SAM" id="MobiDB-lite"/>
    </source>
</evidence>
<protein>
    <submittedName>
        <fullName evidence="2">Uncharacterized protein</fullName>
    </submittedName>
</protein>
<accession>A0AAV9QS80</accession>
<comment type="caution">
    <text evidence="2">The sequence shown here is derived from an EMBL/GenBank/DDBJ whole genome shotgun (WGS) entry which is preliminary data.</text>
</comment>
<evidence type="ECO:0000313" key="3">
    <source>
        <dbReference type="Proteomes" id="UP001311232"/>
    </source>
</evidence>
<proteinExistence type="predicted"/>
<gene>
    <name evidence="2" type="ORF">CRENBAI_024584</name>
</gene>
<evidence type="ECO:0000313" key="2">
    <source>
        <dbReference type="EMBL" id="KAK5599197.1"/>
    </source>
</evidence>
<sequence length="115" mass="12138">MASSPQTRLTESASSREVSRKEQAVSPPDSGGRTHGSDVEESPEGEPRLLGPGAAEDTQSCGEGHGDGLEGLREKRGLLLHSLPSVMHLPSGWQQAWSGVRWSEHGLSGAVTKGR</sequence>
<name>A0AAV9QS80_9TELE</name>
<dbReference type="EMBL" id="JAHHUM010002957">
    <property type="protein sequence ID" value="KAK5599197.1"/>
    <property type="molecule type" value="Genomic_DNA"/>
</dbReference>
<feature type="region of interest" description="Disordered" evidence="1">
    <location>
        <begin position="1"/>
        <end position="70"/>
    </location>
</feature>
<dbReference type="Proteomes" id="UP001311232">
    <property type="component" value="Unassembled WGS sequence"/>
</dbReference>
<dbReference type="AlphaFoldDB" id="A0AAV9QS80"/>
<reference evidence="2 3" key="1">
    <citation type="submission" date="2021-06" db="EMBL/GenBank/DDBJ databases">
        <authorList>
            <person name="Palmer J.M."/>
        </authorList>
    </citation>
    <scope>NUCLEOTIDE SEQUENCE [LARGE SCALE GENOMIC DNA]</scope>
    <source>
        <strain evidence="2 3">MEX-2019</strain>
        <tissue evidence="2">Muscle</tissue>
    </source>
</reference>
<organism evidence="2 3">
    <name type="scientific">Crenichthys baileyi</name>
    <name type="common">White River springfish</name>
    <dbReference type="NCBI Taxonomy" id="28760"/>
    <lineage>
        <taxon>Eukaryota</taxon>
        <taxon>Metazoa</taxon>
        <taxon>Chordata</taxon>
        <taxon>Craniata</taxon>
        <taxon>Vertebrata</taxon>
        <taxon>Euteleostomi</taxon>
        <taxon>Actinopterygii</taxon>
        <taxon>Neopterygii</taxon>
        <taxon>Teleostei</taxon>
        <taxon>Neoteleostei</taxon>
        <taxon>Acanthomorphata</taxon>
        <taxon>Ovalentaria</taxon>
        <taxon>Atherinomorphae</taxon>
        <taxon>Cyprinodontiformes</taxon>
        <taxon>Goodeidae</taxon>
        <taxon>Crenichthys</taxon>
    </lineage>
</organism>
<feature type="compositionally biased region" description="Polar residues" evidence="1">
    <location>
        <begin position="1"/>
        <end position="16"/>
    </location>
</feature>